<dbReference type="AlphaFoldDB" id="A0A9W6XZY0"/>
<comment type="caution">
    <text evidence="2">The sequence shown here is derived from an EMBL/GenBank/DDBJ whole genome shotgun (WGS) entry which is preliminary data.</text>
</comment>
<feature type="compositionally biased region" description="Polar residues" evidence="1">
    <location>
        <begin position="140"/>
        <end position="149"/>
    </location>
</feature>
<proteinExistence type="predicted"/>
<dbReference type="OrthoDB" id="107549at2759"/>
<organism evidence="2 3">
    <name type="scientific">Phytophthora fragariaefolia</name>
    <dbReference type="NCBI Taxonomy" id="1490495"/>
    <lineage>
        <taxon>Eukaryota</taxon>
        <taxon>Sar</taxon>
        <taxon>Stramenopiles</taxon>
        <taxon>Oomycota</taxon>
        <taxon>Peronosporomycetes</taxon>
        <taxon>Peronosporales</taxon>
        <taxon>Peronosporaceae</taxon>
        <taxon>Phytophthora</taxon>
    </lineage>
</organism>
<reference evidence="2" key="1">
    <citation type="submission" date="2023-04" db="EMBL/GenBank/DDBJ databases">
        <title>Phytophthora fragariaefolia NBRC 109709.</title>
        <authorList>
            <person name="Ichikawa N."/>
            <person name="Sato H."/>
            <person name="Tonouchi N."/>
        </authorList>
    </citation>
    <scope>NUCLEOTIDE SEQUENCE</scope>
    <source>
        <strain evidence="2">NBRC 109709</strain>
    </source>
</reference>
<accession>A0A9W6XZY0</accession>
<evidence type="ECO:0000256" key="1">
    <source>
        <dbReference type="SAM" id="MobiDB-lite"/>
    </source>
</evidence>
<feature type="region of interest" description="Disordered" evidence="1">
    <location>
        <begin position="128"/>
        <end position="150"/>
    </location>
</feature>
<sequence length="321" mass="35540">MLMERSTEDDGPTSRLIREGFDRFLAELTREREALDISQRTMPLDVCAFCVQFLPSSYQTSGGGEEDQRAQNPTSYPVQAAPPSELMTAHCGTEGLKRSSLVIQHQYPSKSTTSSALGKSPRTARMAARIHRPRSCSRPAPSTSLSPRASPTYRLLTTDATRVLRIESPVALGHEYSHHRGLLSATDVMGNLRAQEKQQTMAILRTEITKREAYYHQRVSSAKLAQRMALERVECMTGSVDPEAQQHQNIIDALIRGAGTLYTGVTVTQQECNPPSPTHRTSLTAAESKIVTKKHGRHFKTELLFPAIPSTRPPSQKSSRS</sequence>
<protein>
    <submittedName>
        <fullName evidence="2">Unnamed protein product</fullName>
    </submittedName>
</protein>
<dbReference type="EMBL" id="BSXT01002377">
    <property type="protein sequence ID" value="GMF48540.1"/>
    <property type="molecule type" value="Genomic_DNA"/>
</dbReference>
<dbReference type="Proteomes" id="UP001165121">
    <property type="component" value="Unassembled WGS sequence"/>
</dbReference>
<evidence type="ECO:0000313" key="3">
    <source>
        <dbReference type="Proteomes" id="UP001165121"/>
    </source>
</evidence>
<feature type="region of interest" description="Disordered" evidence="1">
    <location>
        <begin position="60"/>
        <end position="81"/>
    </location>
</feature>
<keyword evidence="3" id="KW-1185">Reference proteome</keyword>
<name>A0A9W6XZY0_9STRA</name>
<evidence type="ECO:0000313" key="2">
    <source>
        <dbReference type="EMBL" id="GMF48540.1"/>
    </source>
</evidence>
<gene>
    <name evidence="2" type="ORF">Pfra01_001879400</name>
</gene>